<dbReference type="PANTHER" id="PTHR32309">
    <property type="entry name" value="TYROSINE-PROTEIN KINASE"/>
    <property type="match status" value="1"/>
</dbReference>
<dbReference type="EMBL" id="BJYG01000016">
    <property type="protein sequence ID" value="GEN63089.1"/>
    <property type="molecule type" value="Genomic_DNA"/>
</dbReference>
<evidence type="ECO:0000256" key="2">
    <source>
        <dbReference type="ARBA" id="ARBA00011903"/>
    </source>
</evidence>
<keyword evidence="9" id="KW-0812">Transmembrane</keyword>
<keyword evidence="9" id="KW-0472">Membrane</keyword>
<comment type="similarity">
    <text evidence="1">Belongs to the CpsD/CapB family.</text>
</comment>
<feature type="transmembrane region" description="Helical" evidence="9">
    <location>
        <begin position="449"/>
        <end position="471"/>
    </location>
</feature>
<keyword evidence="4" id="KW-0547">Nucleotide-binding</keyword>
<keyword evidence="7" id="KW-0829">Tyrosine-protein kinase</keyword>
<dbReference type="AlphaFoldDB" id="A0A511XJH1"/>
<keyword evidence="5" id="KW-0418">Kinase</keyword>
<dbReference type="Gene3D" id="3.40.50.300">
    <property type="entry name" value="P-loop containing nucleotide triphosphate hydrolases"/>
    <property type="match status" value="1"/>
</dbReference>
<dbReference type="InterPro" id="IPR005702">
    <property type="entry name" value="Wzc-like_C"/>
</dbReference>
<evidence type="ECO:0000256" key="3">
    <source>
        <dbReference type="ARBA" id="ARBA00022679"/>
    </source>
</evidence>
<dbReference type="InterPro" id="IPR027417">
    <property type="entry name" value="P-loop_NTPase"/>
</dbReference>
<evidence type="ECO:0000256" key="7">
    <source>
        <dbReference type="ARBA" id="ARBA00023137"/>
    </source>
</evidence>
<evidence type="ECO:0000256" key="9">
    <source>
        <dbReference type="SAM" id="Phobius"/>
    </source>
</evidence>
<feature type="domain" description="AAA" evidence="10">
    <location>
        <begin position="539"/>
        <end position="674"/>
    </location>
</feature>
<keyword evidence="6" id="KW-0067">ATP-binding</keyword>
<dbReference type="SUPFAM" id="SSF52540">
    <property type="entry name" value="P-loop containing nucleoside triphosphate hydrolases"/>
    <property type="match status" value="1"/>
</dbReference>
<evidence type="ECO:0000256" key="1">
    <source>
        <dbReference type="ARBA" id="ARBA00007316"/>
    </source>
</evidence>
<comment type="caution">
    <text evidence="11">The sequence shown here is derived from an EMBL/GenBank/DDBJ whole genome shotgun (WGS) entry which is preliminary data.</text>
</comment>
<sequence>MLESAVERSFDQAAIPLHPDQDEGGAHAVASRYIGMLRRYRRLFAIVLLVVLILGTSAVLSLRRSYMATATVVVTTHVADPLSQTSDGGSASLEDDELATQGALIQSRDVAAMVLRQLPEQPARPSHNWRHFLCEHGLHFACGAASSSTSNSANALDRAIDGLLASVTVEPQPHSRVINVSVKADTGERAAAITNAFVTNYQQLALAQRQSDLRHEADWLDERTAALRQRWLEAERVSSNYNAQHGLVNTSANSPLVERQISDMAASLGQAQNRYATAQARVIALNAAISGGDPSAMISLGEQPLLVASASALMQAESARAQKASSFGPNHPDVLALDKQIAGASAQLQMETRRALTSIRGELVSAKADVDELTRSMANLQTQSAGQSGAQAEYRTLQQESESARGVYEAFLDRAKELTDRVALLQPPVAFVSHAAAPAAPTFPNRKKLLMGVAVLAFVAATSAVVLRALLSPGFVNIDDLRNFSGLRLLAILPMIKGARKKSLARFMLDHPFSQTAEAVRGLSAQLSLSGAGHRTGTQILAVTSATPGDGKTTVATWLATALKGAGQSVLLIDVDYTRFGTSGGVAGTARKGFADIISGRMATQDVIVKDDITGVDILPPGEMRISSFDPAEVTQIQDLLHDLSQTYKTIIINVPPLAVALDGLIMASIADQTIFVCRWARTSRAVAAASIERLRVYGARMAGIVLTSAEEKSANLLCVSPATRSEVRLIASGYRN</sequence>
<keyword evidence="3" id="KW-0808">Transferase</keyword>
<feature type="transmembrane region" description="Helical" evidence="9">
    <location>
        <begin position="43"/>
        <end position="62"/>
    </location>
</feature>
<dbReference type="RefSeq" id="WP_146887324.1">
    <property type="nucleotide sequence ID" value="NZ_BJYG01000016.1"/>
</dbReference>
<dbReference type="OrthoDB" id="230260at2"/>
<dbReference type="GO" id="GO:0004713">
    <property type="term" value="F:protein tyrosine kinase activity"/>
    <property type="evidence" value="ECO:0007669"/>
    <property type="project" value="TreeGrafter"/>
</dbReference>
<evidence type="ECO:0000259" key="10">
    <source>
        <dbReference type="Pfam" id="PF13614"/>
    </source>
</evidence>
<dbReference type="InterPro" id="IPR025669">
    <property type="entry name" value="AAA_dom"/>
</dbReference>
<name>A0A511XJH1_9PROT</name>
<evidence type="ECO:0000256" key="4">
    <source>
        <dbReference type="ARBA" id="ARBA00022741"/>
    </source>
</evidence>
<dbReference type="CDD" id="cd05387">
    <property type="entry name" value="BY-kinase"/>
    <property type="match status" value="1"/>
</dbReference>
<dbReference type="Proteomes" id="UP000321746">
    <property type="component" value="Unassembled WGS sequence"/>
</dbReference>
<evidence type="ECO:0000256" key="8">
    <source>
        <dbReference type="ARBA" id="ARBA00051245"/>
    </source>
</evidence>
<gene>
    <name evidence="11" type="ORF">AOE01nite_13130</name>
</gene>
<dbReference type="PANTHER" id="PTHR32309:SF13">
    <property type="entry name" value="FERRIC ENTEROBACTIN TRANSPORT PROTEIN FEPE"/>
    <property type="match status" value="1"/>
</dbReference>
<dbReference type="Pfam" id="PF13614">
    <property type="entry name" value="AAA_31"/>
    <property type="match status" value="1"/>
</dbReference>
<evidence type="ECO:0000313" key="12">
    <source>
        <dbReference type="Proteomes" id="UP000321746"/>
    </source>
</evidence>
<organism evidence="11 12">
    <name type="scientific">Acetobacter oeni</name>
    <dbReference type="NCBI Taxonomy" id="304077"/>
    <lineage>
        <taxon>Bacteria</taxon>
        <taxon>Pseudomonadati</taxon>
        <taxon>Pseudomonadota</taxon>
        <taxon>Alphaproteobacteria</taxon>
        <taxon>Acetobacterales</taxon>
        <taxon>Acetobacteraceae</taxon>
        <taxon>Acetobacter</taxon>
    </lineage>
</organism>
<evidence type="ECO:0000256" key="6">
    <source>
        <dbReference type="ARBA" id="ARBA00022840"/>
    </source>
</evidence>
<dbReference type="EC" id="2.7.10.2" evidence="2"/>
<dbReference type="InterPro" id="IPR050445">
    <property type="entry name" value="Bact_polysacc_biosynth/exp"/>
</dbReference>
<dbReference type="GO" id="GO:0005886">
    <property type="term" value="C:plasma membrane"/>
    <property type="evidence" value="ECO:0007669"/>
    <property type="project" value="TreeGrafter"/>
</dbReference>
<reference evidence="11 12" key="1">
    <citation type="submission" date="2019-07" db="EMBL/GenBank/DDBJ databases">
        <title>Whole genome shotgun sequence of Acetobacter oeni NBRC 105207.</title>
        <authorList>
            <person name="Hosoyama A."/>
            <person name="Uohara A."/>
            <person name="Ohji S."/>
            <person name="Ichikawa N."/>
        </authorList>
    </citation>
    <scope>NUCLEOTIDE SEQUENCE [LARGE SCALE GENOMIC DNA]</scope>
    <source>
        <strain evidence="11 12">NBRC 105207</strain>
    </source>
</reference>
<proteinExistence type="inferred from homology"/>
<keyword evidence="12" id="KW-1185">Reference proteome</keyword>
<accession>A0A511XJH1</accession>
<evidence type="ECO:0000256" key="5">
    <source>
        <dbReference type="ARBA" id="ARBA00022777"/>
    </source>
</evidence>
<keyword evidence="9" id="KW-1133">Transmembrane helix</keyword>
<comment type="catalytic activity">
    <reaction evidence="8">
        <text>L-tyrosyl-[protein] + ATP = O-phospho-L-tyrosyl-[protein] + ADP + H(+)</text>
        <dbReference type="Rhea" id="RHEA:10596"/>
        <dbReference type="Rhea" id="RHEA-COMP:10136"/>
        <dbReference type="Rhea" id="RHEA-COMP:20101"/>
        <dbReference type="ChEBI" id="CHEBI:15378"/>
        <dbReference type="ChEBI" id="CHEBI:30616"/>
        <dbReference type="ChEBI" id="CHEBI:46858"/>
        <dbReference type="ChEBI" id="CHEBI:61978"/>
        <dbReference type="ChEBI" id="CHEBI:456216"/>
        <dbReference type="EC" id="2.7.10.2"/>
    </reaction>
</comment>
<protein>
    <recommendedName>
        <fullName evidence="2">non-specific protein-tyrosine kinase</fullName>
        <ecNumber evidence="2">2.7.10.2</ecNumber>
    </recommendedName>
</protein>
<evidence type="ECO:0000313" key="11">
    <source>
        <dbReference type="EMBL" id="GEN63089.1"/>
    </source>
</evidence>